<dbReference type="GO" id="GO:1990481">
    <property type="term" value="P:mRNA pseudouridine synthesis"/>
    <property type="evidence" value="ECO:0007669"/>
    <property type="project" value="TreeGrafter"/>
</dbReference>
<dbReference type="InterPro" id="IPR002501">
    <property type="entry name" value="PsdUridine_synth_N"/>
</dbReference>
<dbReference type="EMBL" id="DVOJ01000014">
    <property type="protein sequence ID" value="HIV01700.1"/>
    <property type="molecule type" value="Genomic_DNA"/>
</dbReference>
<dbReference type="GO" id="GO:0003723">
    <property type="term" value="F:RNA binding"/>
    <property type="evidence" value="ECO:0007669"/>
    <property type="project" value="InterPro"/>
</dbReference>
<reference evidence="7" key="1">
    <citation type="submission" date="2020-10" db="EMBL/GenBank/DDBJ databases">
        <authorList>
            <person name="Gilroy R."/>
        </authorList>
    </citation>
    <scope>NUCLEOTIDE SEQUENCE</scope>
    <source>
        <strain evidence="7">CHK186-9395</strain>
    </source>
</reference>
<sequence length="229" mass="25474">MLTQDAVLVLNKPKNMSSFLAVKLVKKILGAGKAGHMGTLDPLADGVLVIGLNKATKLFDKFLNSDKEYISIFKFGVETDSLDLDGEIIRTDNKVVSEEELKNVLKTFIGKQQQLPPVYSAKKINGKRACDMAREGKEVVLQPKEIEIYNLELLEKLEENAFKVKISCSSGTYVRAIVRDVAERLSTCGMTHAITRTKCGVLCIENSYTLEDLRAGNYKLIDINELTKE</sequence>
<keyword evidence="3 5" id="KW-0819">tRNA processing</keyword>
<evidence type="ECO:0000256" key="1">
    <source>
        <dbReference type="ARBA" id="ARBA00000385"/>
    </source>
</evidence>
<dbReference type="InterPro" id="IPR014780">
    <property type="entry name" value="tRNA_psdUridine_synth_TruB"/>
</dbReference>
<dbReference type="EC" id="5.4.99.25" evidence="5"/>
<comment type="caution">
    <text evidence="7">The sequence shown here is derived from an EMBL/GenBank/DDBJ whole genome shotgun (WGS) entry which is preliminary data.</text>
</comment>
<reference evidence="7" key="2">
    <citation type="journal article" date="2021" name="PeerJ">
        <title>Extensive microbial diversity within the chicken gut microbiome revealed by metagenomics and culture.</title>
        <authorList>
            <person name="Gilroy R."/>
            <person name="Ravi A."/>
            <person name="Getino M."/>
            <person name="Pursley I."/>
            <person name="Horton D.L."/>
            <person name="Alikhan N.F."/>
            <person name="Baker D."/>
            <person name="Gharbi K."/>
            <person name="Hall N."/>
            <person name="Watson M."/>
            <person name="Adriaenssens E.M."/>
            <person name="Foster-Nyarko E."/>
            <person name="Jarju S."/>
            <person name="Secka A."/>
            <person name="Antonio M."/>
            <person name="Oren A."/>
            <person name="Chaudhuri R.R."/>
            <person name="La Ragione R."/>
            <person name="Hildebrand F."/>
            <person name="Pallen M.J."/>
        </authorList>
    </citation>
    <scope>NUCLEOTIDE SEQUENCE</scope>
    <source>
        <strain evidence="7">CHK186-9395</strain>
    </source>
</reference>
<proteinExistence type="inferred from homology"/>
<comment type="function">
    <text evidence="5">Responsible for synthesis of pseudouridine from uracil-55 in the psi GC loop of transfer RNAs.</text>
</comment>
<evidence type="ECO:0000256" key="2">
    <source>
        <dbReference type="ARBA" id="ARBA00005642"/>
    </source>
</evidence>
<dbReference type="Gene3D" id="3.30.2350.10">
    <property type="entry name" value="Pseudouridine synthase"/>
    <property type="match status" value="1"/>
</dbReference>
<dbReference type="PANTHER" id="PTHR13767:SF2">
    <property type="entry name" value="PSEUDOURIDYLATE SYNTHASE TRUB1"/>
    <property type="match status" value="1"/>
</dbReference>
<evidence type="ECO:0000256" key="4">
    <source>
        <dbReference type="ARBA" id="ARBA00023235"/>
    </source>
</evidence>
<dbReference type="PANTHER" id="PTHR13767">
    <property type="entry name" value="TRNA-PSEUDOURIDINE SYNTHASE"/>
    <property type="match status" value="1"/>
</dbReference>
<dbReference type="NCBIfam" id="TIGR00431">
    <property type="entry name" value="TruB"/>
    <property type="match status" value="1"/>
</dbReference>
<evidence type="ECO:0000313" key="8">
    <source>
        <dbReference type="Proteomes" id="UP000886861"/>
    </source>
</evidence>
<dbReference type="CDD" id="cd02573">
    <property type="entry name" value="PseudoU_synth_EcTruB"/>
    <property type="match status" value="1"/>
</dbReference>
<name>A0A9D1NF46_9FIRM</name>
<dbReference type="InterPro" id="IPR020103">
    <property type="entry name" value="PsdUridine_synth_cat_dom_sf"/>
</dbReference>
<evidence type="ECO:0000256" key="5">
    <source>
        <dbReference type="HAMAP-Rule" id="MF_01080"/>
    </source>
</evidence>
<dbReference type="AlphaFoldDB" id="A0A9D1NF46"/>
<evidence type="ECO:0000313" key="7">
    <source>
        <dbReference type="EMBL" id="HIV01700.1"/>
    </source>
</evidence>
<dbReference type="SUPFAM" id="SSF55120">
    <property type="entry name" value="Pseudouridine synthase"/>
    <property type="match status" value="1"/>
</dbReference>
<comment type="catalytic activity">
    <reaction evidence="1 5">
        <text>uridine(55) in tRNA = pseudouridine(55) in tRNA</text>
        <dbReference type="Rhea" id="RHEA:42532"/>
        <dbReference type="Rhea" id="RHEA-COMP:10101"/>
        <dbReference type="Rhea" id="RHEA-COMP:10102"/>
        <dbReference type="ChEBI" id="CHEBI:65314"/>
        <dbReference type="ChEBI" id="CHEBI:65315"/>
        <dbReference type="EC" id="5.4.99.25"/>
    </reaction>
</comment>
<dbReference type="Proteomes" id="UP000886861">
    <property type="component" value="Unassembled WGS sequence"/>
</dbReference>
<protein>
    <recommendedName>
        <fullName evidence="5">tRNA pseudouridine synthase B</fullName>
        <ecNumber evidence="5">5.4.99.25</ecNumber>
    </recommendedName>
    <alternativeName>
        <fullName evidence="5">tRNA pseudouridine(55) synthase</fullName>
        <shortName evidence="5">Psi55 synthase</shortName>
    </alternativeName>
    <alternativeName>
        <fullName evidence="5">tRNA pseudouridylate synthase</fullName>
    </alternativeName>
    <alternativeName>
        <fullName evidence="5">tRNA-uridine isomerase</fullName>
    </alternativeName>
</protein>
<evidence type="ECO:0000259" key="6">
    <source>
        <dbReference type="Pfam" id="PF01509"/>
    </source>
</evidence>
<gene>
    <name evidence="5 7" type="primary">truB</name>
    <name evidence="7" type="ORF">IAA62_04025</name>
</gene>
<accession>A0A9D1NF46</accession>
<dbReference type="GO" id="GO:0160148">
    <property type="term" value="F:tRNA pseudouridine(55) synthase activity"/>
    <property type="evidence" value="ECO:0007669"/>
    <property type="project" value="UniProtKB-EC"/>
</dbReference>
<keyword evidence="4 5" id="KW-0413">Isomerase</keyword>
<dbReference type="Pfam" id="PF01509">
    <property type="entry name" value="TruB_N"/>
    <property type="match status" value="1"/>
</dbReference>
<organism evidence="7 8">
    <name type="scientific">Candidatus Caccopulliclostridium gallistercoris</name>
    <dbReference type="NCBI Taxonomy" id="2840719"/>
    <lineage>
        <taxon>Bacteria</taxon>
        <taxon>Bacillati</taxon>
        <taxon>Bacillota</taxon>
        <taxon>Clostridia</taxon>
        <taxon>Candidatus Caccopulliclostridium</taxon>
    </lineage>
</organism>
<evidence type="ECO:0000256" key="3">
    <source>
        <dbReference type="ARBA" id="ARBA00022694"/>
    </source>
</evidence>
<dbReference type="GO" id="GO:0031119">
    <property type="term" value="P:tRNA pseudouridine synthesis"/>
    <property type="evidence" value="ECO:0007669"/>
    <property type="project" value="UniProtKB-UniRule"/>
</dbReference>
<dbReference type="HAMAP" id="MF_01080">
    <property type="entry name" value="TruB_bact"/>
    <property type="match status" value="1"/>
</dbReference>
<feature type="active site" description="Nucleophile" evidence="5">
    <location>
        <position position="41"/>
    </location>
</feature>
<comment type="similarity">
    <text evidence="2 5">Belongs to the pseudouridine synthase TruB family. Type 1 subfamily.</text>
</comment>
<feature type="domain" description="Pseudouridine synthase II N-terminal" evidence="6">
    <location>
        <begin position="26"/>
        <end position="174"/>
    </location>
</feature>